<feature type="region of interest" description="Disordered" evidence="1">
    <location>
        <begin position="137"/>
        <end position="160"/>
    </location>
</feature>
<dbReference type="PROSITE" id="PS51444">
    <property type="entry name" value="FH2"/>
    <property type="match status" value="1"/>
</dbReference>
<dbReference type="Gene3D" id="1.20.58.2220">
    <property type="entry name" value="Formin, FH2 domain"/>
    <property type="match status" value="1"/>
</dbReference>
<sequence>MSEELSCVHESYLITQQIVQTQLTEMGVQCDHLALNLKDLESHPSDYSPRYIEVIRQEAQRAFERHRMVADLWHRYQESLKKLLLHLGEDATKENNEECLKIIHDFVSRSERCQRDIQKNLSAARRRRARSMMNKSMSVSLVQDSKSNAEQSTNDSSCVTISPPKLALTNSCPDLRSHLQKCMEQRRHSIVMDEC</sequence>
<protein>
    <recommendedName>
        <fullName evidence="2">FH2 domain-containing protein</fullName>
    </recommendedName>
</protein>
<dbReference type="SUPFAM" id="SSF101447">
    <property type="entry name" value="Formin homology 2 domain (FH2 domain)"/>
    <property type="match status" value="1"/>
</dbReference>
<gene>
    <name evidence="3" type="ORF">PCOS0759_LOCUS1841</name>
</gene>
<name>A0A7S1KN97_9EUKA</name>
<dbReference type="InterPro" id="IPR015425">
    <property type="entry name" value="FH2_Formin"/>
</dbReference>
<reference evidence="3" key="1">
    <citation type="submission" date="2021-01" db="EMBL/GenBank/DDBJ databases">
        <authorList>
            <person name="Corre E."/>
            <person name="Pelletier E."/>
            <person name="Niang G."/>
            <person name="Scheremetjew M."/>
            <person name="Finn R."/>
            <person name="Kale V."/>
            <person name="Holt S."/>
            <person name="Cochrane G."/>
            <person name="Meng A."/>
            <person name="Brown T."/>
            <person name="Cohen L."/>
        </authorList>
    </citation>
    <scope>NUCLEOTIDE SEQUENCE</scope>
    <source>
        <strain evidence="3">WS</strain>
    </source>
</reference>
<dbReference type="EMBL" id="HBGD01002208">
    <property type="protein sequence ID" value="CAD9078609.1"/>
    <property type="molecule type" value="Transcribed_RNA"/>
</dbReference>
<accession>A0A7S1KN97</accession>
<dbReference type="AlphaFoldDB" id="A0A7S1KN97"/>
<dbReference type="InterPro" id="IPR042201">
    <property type="entry name" value="FH2_Formin_sf"/>
</dbReference>
<evidence type="ECO:0000256" key="1">
    <source>
        <dbReference type="SAM" id="MobiDB-lite"/>
    </source>
</evidence>
<feature type="domain" description="FH2" evidence="2">
    <location>
        <begin position="1"/>
        <end position="136"/>
    </location>
</feature>
<proteinExistence type="predicted"/>
<evidence type="ECO:0000259" key="2">
    <source>
        <dbReference type="PROSITE" id="PS51444"/>
    </source>
</evidence>
<evidence type="ECO:0000313" key="3">
    <source>
        <dbReference type="EMBL" id="CAD9078609.1"/>
    </source>
</evidence>
<organism evidence="3">
    <name type="scientific">Percolomonas cosmopolitus</name>
    <dbReference type="NCBI Taxonomy" id="63605"/>
    <lineage>
        <taxon>Eukaryota</taxon>
        <taxon>Discoba</taxon>
        <taxon>Heterolobosea</taxon>
        <taxon>Tetramitia</taxon>
        <taxon>Eutetramitia</taxon>
        <taxon>Percolomonadidae</taxon>
        <taxon>Percolomonas</taxon>
    </lineage>
</organism>